<keyword evidence="4 9" id="KW-0812">Transmembrane</keyword>
<dbReference type="GO" id="GO:0005254">
    <property type="term" value="F:chloride channel activity"/>
    <property type="evidence" value="ECO:0007669"/>
    <property type="project" value="InterPro"/>
</dbReference>
<evidence type="ECO:0000313" key="11">
    <source>
        <dbReference type="Proteomes" id="UP000277498"/>
    </source>
</evidence>
<keyword evidence="11" id="KW-1185">Reference proteome</keyword>
<dbReference type="PANTHER" id="PTHR33281">
    <property type="entry name" value="UPF0187 PROTEIN YNEE"/>
    <property type="match status" value="1"/>
</dbReference>
<protein>
    <submittedName>
        <fullName evidence="10">Bestrophin, RFP-TM, chloride channel</fullName>
    </submittedName>
</protein>
<keyword evidence="6" id="KW-0406">Ion transport</keyword>
<dbReference type="Pfam" id="PF25539">
    <property type="entry name" value="Bestrophin_2"/>
    <property type="match status" value="1"/>
</dbReference>
<evidence type="ECO:0000256" key="5">
    <source>
        <dbReference type="ARBA" id="ARBA00022989"/>
    </source>
</evidence>
<evidence type="ECO:0000256" key="4">
    <source>
        <dbReference type="ARBA" id="ARBA00022692"/>
    </source>
</evidence>
<evidence type="ECO:0000256" key="9">
    <source>
        <dbReference type="SAM" id="Phobius"/>
    </source>
</evidence>
<sequence length="294" mass="32474">MIIRDRPDMIQLLTAMRGSIVPQILPPLLSVTVLAALIVAADRLTHWVPHLDSTAYTVFGIGLSLFLGFRNNAAYDRWWEARKLWGGLLADMRSLAREADTFIPDRAAHHRVLRLALDYLHAHRINLRRLPFPDHGPAAVFRDAPHPPCAALDALSAEVVRGHREGMIDGFGARALTTRLSQMAGQQAGCERIANSPLPYVYSLLIYRTTWLYCLLLPLALVQTTGWLTPLFTAVVAYMFLGLAEVTEELSHPFGQSQNGLPLDAICRAAEISLAPHLGEKAPEPLAPVGHYLS</sequence>
<dbReference type="EMBL" id="UXAW01000049">
    <property type="protein sequence ID" value="VDC24347.1"/>
    <property type="molecule type" value="Genomic_DNA"/>
</dbReference>
<feature type="transmembrane region" description="Helical" evidence="9">
    <location>
        <begin position="20"/>
        <end position="41"/>
    </location>
</feature>
<evidence type="ECO:0000256" key="7">
    <source>
        <dbReference type="ARBA" id="ARBA00023136"/>
    </source>
</evidence>
<gene>
    <name evidence="10" type="ORF">XINFAN_01191</name>
</gene>
<comment type="subcellular location">
    <subcellularLocation>
        <location evidence="1">Cell membrane</location>
        <topology evidence="1">Multi-pass membrane protein</topology>
    </subcellularLocation>
</comment>
<feature type="transmembrane region" description="Helical" evidence="9">
    <location>
        <begin position="53"/>
        <end position="69"/>
    </location>
</feature>
<dbReference type="InterPro" id="IPR044669">
    <property type="entry name" value="YneE/VCCN1/2-like"/>
</dbReference>
<evidence type="ECO:0000313" key="10">
    <source>
        <dbReference type="EMBL" id="VDC24347.1"/>
    </source>
</evidence>
<proteinExistence type="inferred from homology"/>
<evidence type="ECO:0000256" key="2">
    <source>
        <dbReference type="ARBA" id="ARBA00022448"/>
    </source>
</evidence>
<dbReference type="PANTHER" id="PTHR33281:SF19">
    <property type="entry name" value="VOLTAGE-DEPENDENT ANION CHANNEL-FORMING PROTEIN YNEE"/>
    <property type="match status" value="1"/>
</dbReference>
<dbReference type="GO" id="GO:0005886">
    <property type="term" value="C:plasma membrane"/>
    <property type="evidence" value="ECO:0007669"/>
    <property type="project" value="UniProtKB-SubCell"/>
</dbReference>
<dbReference type="OrthoDB" id="445589at2"/>
<evidence type="ECO:0000256" key="1">
    <source>
        <dbReference type="ARBA" id="ARBA00004651"/>
    </source>
</evidence>
<evidence type="ECO:0000256" key="8">
    <source>
        <dbReference type="ARBA" id="ARBA00034708"/>
    </source>
</evidence>
<accession>A0A3P5X7N6</accession>
<dbReference type="RefSeq" id="WP_124085616.1">
    <property type="nucleotide sequence ID" value="NZ_UXAW01000049.1"/>
</dbReference>
<keyword evidence="5 9" id="KW-1133">Transmembrane helix</keyword>
<name>A0A3P5X7N6_9RHOB</name>
<reference evidence="10 11" key="1">
    <citation type="submission" date="2018-11" db="EMBL/GenBank/DDBJ databases">
        <authorList>
            <person name="Criscuolo A."/>
        </authorList>
    </citation>
    <scope>NUCLEOTIDE SEQUENCE [LARGE SCALE GENOMIC DNA]</scope>
    <source>
        <strain evidence="10">ACIP111625</strain>
    </source>
</reference>
<evidence type="ECO:0000256" key="3">
    <source>
        <dbReference type="ARBA" id="ARBA00022475"/>
    </source>
</evidence>
<keyword evidence="2" id="KW-0813">Transport</keyword>
<organism evidence="10 11">
    <name type="scientific">Pseudogemmobacter humi</name>
    <dbReference type="NCBI Taxonomy" id="2483812"/>
    <lineage>
        <taxon>Bacteria</taxon>
        <taxon>Pseudomonadati</taxon>
        <taxon>Pseudomonadota</taxon>
        <taxon>Alphaproteobacteria</taxon>
        <taxon>Rhodobacterales</taxon>
        <taxon>Paracoccaceae</taxon>
        <taxon>Pseudogemmobacter</taxon>
    </lineage>
</organism>
<keyword evidence="3" id="KW-1003">Cell membrane</keyword>
<dbReference type="AlphaFoldDB" id="A0A3P5X7N6"/>
<evidence type="ECO:0000256" key="6">
    <source>
        <dbReference type="ARBA" id="ARBA00023065"/>
    </source>
</evidence>
<comment type="similarity">
    <text evidence="8">Belongs to the anion channel-forming bestrophin (TC 1.A.46) family.</text>
</comment>
<keyword evidence="7 9" id="KW-0472">Membrane</keyword>
<dbReference type="Proteomes" id="UP000277498">
    <property type="component" value="Unassembled WGS sequence"/>
</dbReference>